<protein>
    <submittedName>
        <fullName evidence="1">DUF705 domain-containing protein</fullName>
    </submittedName>
</protein>
<accession>A0ABV7H5U3</accession>
<comment type="caution">
    <text evidence="1">The sequence shown here is derived from an EMBL/GenBank/DDBJ whole genome shotgun (WGS) entry which is preliminary data.</text>
</comment>
<dbReference type="RefSeq" id="WP_377301176.1">
    <property type="nucleotide sequence ID" value="NZ_CP180191.1"/>
</dbReference>
<dbReference type="InterPro" id="IPR036412">
    <property type="entry name" value="HAD-like_sf"/>
</dbReference>
<dbReference type="SUPFAM" id="SSF56784">
    <property type="entry name" value="HAD-like"/>
    <property type="match status" value="1"/>
</dbReference>
<gene>
    <name evidence="1" type="ORF">ACFOEN_03620</name>
</gene>
<dbReference type="Pfam" id="PF05152">
    <property type="entry name" value="DUF705"/>
    <property type="match status" value="1"/>
</dbReference>
<dbReference type="EMBL" id="JBHRTI010000003">
    <property type="protein sequence ID" value="MFC3146727.1"/>
    <property type="molecule type" value="Genomic_DNA"/>
</dbReference>
<dbReference type="InterPro" id="IPR007827">
    <property type="entry name" value="DUF705"/>
</dbReference>
<proteinExistence type="predicted"/>
<reference evidence="2" key="1">
    <citation type="journal article" date="2019" name="Int. J. Syst. Evol. Microbiol.">
        <title>The Global Catalogue of Microorganisms (GCM) 10K type strain sequencing project: providing services to taxonomists for standard genome sequencing and annotation.</title>
        <authorList>
            <consortium name="The Broad Institute Genomics Platform"/>
            <consortium name="The Broad Institute Genome Sequencing Center for Infectious Disease"/>
            <person name="Wu L."/>
            <person name="Ma J."/>
        </authorList>
    </citation>
    <scope>NUCLEOTIDE SEQUENCE [LARGE SCALE GENOMIC DNA]</scope>
    <source>
        <strain evidence="2">KCTC 52168</strain>
    </source>
</reference>
<dbReference type="InterPro" id="IPR023214">
    <property type="entry name" value="HAD_sf"/>
</dbReference>
<organism evidence="1 2">
    <name type="scientific">Piscinibacterium candidicorallinum</name>
    <dbReference type="NCBI Taxonomy" id="1793872"/>
    <lineage>
        <taxon>Bacteria</taxon>
        <taxon>Pseudomonadati</taxon>
        <taxon>Pseudomonadota</taxon>
        <taxon>Betaproteobacteria</taxon>
        <taxon>Burkholderiales</taxon>
        <taxon>Piscinibacterium</taxon>
    </lineage>
</organism>
<dbReference type="Proteomes" id="UP001595556">
    <property type="component" value="Unassembled WGS sequence"/>
</dbReference>
<sequence length="105" mass="11528">MILYVDVDDTLIRSVGAKRIPMPGVVSELRRLHAQGAELYLWSSGGAEYARQSAIELGIEGLFVAFLPKPTAYIDDQPVSEWRQCVHVYPSQAQQLAAPNSPDAS</sequence>
<evidence type="ECO:0000313" key="1">
    <source>
        <dbReference type="EMBL" id="MFC3146727.1"/>
    </source>
</evidence>
<name>A0ABV7H5U3_9BURK</name>
<dbReference type="Gene3D" id="3.40.50.1000">
    <property type="entry name" value="HAD superfamily/HAD-like"/>
    <property type="match status" value="1"/>
</dbReference>
<keyword evidence="2" id="KW-1185">Reference proteome</keyword>
<evidence type="ECO:0000313" key="2">
    <source>
        <dbReference type="Proteomes" id="UP001595556"/>
    </source>
</evidence>